<keyword evidence="7" id="KW-0378">Hydrolase</keyword>
<dbReference type="AlphaFoldDB" id="A0A0S2UPC0"/>
<dbReference type="GO" id="GO:0051603">
    <property type="term" value="P:proteolysis involved in protein catabolic process"/>
    <property type="evidence" value="ECO:0007669"/>
    <property type="project" value="TreeGrafter"/>
</dbReference>
<evidence type="ECO:0000259" key="5">
    <source>
        <dbReference type="SMART" id="SM00382"/>
    </source>
</evidence>
<evidence type="ECO:0000313" key="8">
    <source>
        <dbReference type="Proteomes" id="UP000055684"/>
    </source>
</evidence>
<dbReference type="Gene3D" id="1.10.8.60">
    <property type="match status" value="1"/>
</dbReference>
<protein>
    <submittedName>
        <fullName evidence="7">ATP-dependent Clp protease ATP-binding subunit ClpX</fullName>
    </submittedName>
</protein>
<dbReference type="InterPro" id="IPR003593">
    <property type="entry name" value="AAA+_ATPase"/>
</dbReference>
<dbReference type="NCBIfam" id="NF003745">
    <property type="entry name" value="PRK05342.1"/>
    <property type="match status" value="1"/>
</dbReference>
<evidence type="ECO:0000256" key="1">
    <source>
        <dbReference type="ARBA" id="ARBA00022741"/>
    </source>
</evidence>
<reference evidence="8" key="1">
    <citation type="submission" date="2015-11" db="EMBL/GenBank/DDBJ databases">
        <title>Complete genome sequences of the obligate symbionts Candidatus Sulcia muelleri and Candidatus Nasuia deltocephalinicola from the pestiferous leafhopper, Macrosteles quadripunctulatus (Hemiptera: Cicadellidae).</title>
        <authorList>
            <person name="Bennett G.M."/>
            <person name="Abba S."/>
            <person name="Kube M."/>
            <person name="Marzachi C."/>
        </authorList>
    </citation>
    <scope>NUCLEOTIDE SEQUENCE [LARGE SCALE GENOMIC DNA]</scope>
    <source>
        <strain evidence="8">PUNC</strain>
    </source>
</reference>
<proteinExistence type="predicted"/>
<dbReference type="SUPFAM" id="SSF52540">
    <property type="entry name" value="P-loop containing nucleoside triphosphate hydrolases"/>
    <property type="match status" value="1"/>
</dbReference>
<dbReference type="InterPro" id="IPR050052">
    <property type="entry name" value="ATP-dep_Clp_protease_ClpX"/>
</dbReference>
<keyword evidence="1" id="KW-0547">Nucleotide-binding</keyword>
<feature type="domain" description="Clp ATPase C-terminal" evidence="6">
    <location>
        <begin position="410"/>
        <end position="497"/>
    </location>
</feature>
<name>A0A0S2UPC0_9PROT</name>
<evidence type="ECO:0000259" key="6">
    <source>
        <dbReference type="SMART" id="SM01086"/>
    </source>
</evidence>
<evidence type="ECO:0000256" key="2">
    <source>
        <dbReference type="ARBA" id="ARBA00022840"/>
    </source>
</evidence>
<keyword evidence="7" id="KW-0645">Protease</keyword>
<organism evidence="7 8">
    <name type="scientific">Candidatus Nasuia deltocephalincola</name>
    <dbReference type="NCBI Taxonomy" id="1160784"/>
    <lineage>
        <taxon>Bacteria</taxon>
        <taxon>Pseudomonadati</taxon>
        <taxon>Pseudomonadota</taxon>
        <taxon>Betaproteobacteria</taxon>
        <taxon>Candidatus Nasuia</taxon>
    </lineage>
</organism>
<dbReference type="PATRIC" id="fig|1160784.3.peg.48"/>
<dbReference type="Proteomes" id="UP000055684">
    <property type="component" value="Chromosome"/>
</dbReference>
<dbReference type="Pfam" id="PF07724">
    <property type="entry name" value="AAA_2"/>
    <property type="match status" value="1"/>
</dbReference>
<dbReference type="EMBL" id="CP013211">
    <property type="protein sequence ID" value="ALP69993.1"/>
    <property type="molecule type" value="Genomic_DNA"/>
</dbReference>
<feature type="domain" description="AAA+ ATPase" evidence="5">
    <location>
        <begin position="220"/>
        <end position="355"/>
    </location>
</feature>
<dbReference type="GO" id="GO:0016887">
    <property type="term" value="F:ATP hydrolysis activity"/>
    <property type="evidence" value="ECO:0007669"/>
    <property type="project" value="InterPro"/>
</dbReference>
<keyword evidence="2 7" id="KW-0067">ATP-binding</keyword>
<keyword evidence="4" id="KW-0472">Membrane</keyword>
<keyword evidence="3" id="KW-0143">Chaperone</keyword>
<dbReference type="SMART" id="SM00382">
    <property type="entry name" value="AAA"/>
    <property type="match status" value="1"/>
</dbReference>
<accession>A0A0S2UPC0</accession>
<keyword evidence="4" id="KW-1133">Transmembrane helix</keyword>
<keyword evidence="4" id="KW-0812">Transmembrane</keyword>
<dbReference type="PANTHER" id="PTHR48102:SF7">
    <property type="entry name" value="ATP-DEPENDENT CLP PROTEASE ATP-BINDING SUBUNIT CLPX-LIKE, MITOCHONDRIAL"/>
    <property type="match status" value="1"/>
</dbReference>
<dbReference type="GO" id="GO:0008233">
    <property type="term" value="F:peptidase activity"/>
    <property type="evidence" value="ECO:0007669"/>
    <property type="project" value="UniProtKB-KW"/>
</dbReference>
<evidence type="ECO:0000313" key="7">
    <source>
        <dbReference type="EMBL" id="ALP69993.1"/>
    </source>
</evidence>
<feature type="transmembrane region" description="Helical" evidence="4">
    <location>
        <begin position="6"/>
        <end position="22"/>
    </location>
</feature>
<sequence>MFDNYYYYSDLIICSFCLYYIFNSYKNSLNEIIFISGQFSFICSKCVKLFNKLLFNKNNYFLINRINYKNFDFYDFFIYCYKNCLNCLNYFFYINNNKFYKKFCEFKKLYLNKFNNDFYDYYKYCKIKNCYYCFKYYINYKNFIYEKTNKYNYYKEISKSYNFAKNSNYDFINLISPEEIYKFLDKFIIGQNTPKKIISTSIYNHYKKIKLCLDYNINVQKNNILMIGPSGSGKTFIIKTISKILNIPIIIADATTLTETGYVGEDVENIVHRLFYESFQDIKMTESGIIFIDEIDKISLRNFSTGRDISGEGVQQSLLKIIEGTICNIFYINEYNEHCTASINTENILFICGGAFQNIKLYDEDFINKNDIIQKHSNMQEISISNKIIEFGIIPELMGRLPTIILFKELNYLYLKNILLNSENSLINYYNKLLIFENIKLIISNDSSDIISKIAYNKKLGSRGLRSILDNLILDIIYKAPNFNGLKKIIIHKNLLLNSKSNPILIYNV</sequence>
<dbReference type="PANTHER" id="PTHR48102">
    <property type="entry name" value="ATP-DEPENDENT CLP PROTEASE ATP-BINDING SUBUNIT CLPX-LIKE, MITOCHONDRIAL-RELATED"/>
    <property type="match status" value="1"/>
</dbReference>
<evidence type="ECO:0000256" key="4">
    <source>
        <dbReference type="SAM" id="Phobius"/>
    </source>
</evidence>
<dbReference type="OrthoDB" id="9804062at2"/>
<dbReference type="Gene3D" id="3.40.50.300">
    <property type="entry name" value="P-loop containing nucleotide triphosphate hydrolases"/>
    <property type="match status" value="1"/>
</dbReference>
<dbReference type="InterPro" id="IPR027417">
    <property type="entry name" value="P-loop_NTPase"/>
</dbReference>
<evidence type="ECO:0000256" key="3">
    <source>
        <dbReference type="ARBA" id="ARBA00023186"/>
    </source>
</evidence>
<dbReference type="SMART" id="SM01086">
    <property type="entry name" value="ClpB_D2-small"/>
    <property type="match status" value="1"/>
</dbReference>
<dbReference type="GO" id="GO:0005524">
    <property type="term" value="F:ATP binding"/>
    <property type="evidence" value="ECO:0007669"/>
    <property type="project" value="UniProtKB-KW"/>
</dbReference>
<dbReference type="InterPro" id="IPR019489">
    <property type="entry name" value="Clp_ATPase_C"/>
</dbReference>
<reference evidence="7 8" key="2">
    <citation type="journal article" date="2016" name="Genome Announc.">
        <title>Complete Genome Sequences of the Obligate Symbionts 'Candidatus Sulcia muelleri' and 'Ca. Nasuia deltocephalinicola' from the Pestiferous Leafhopper Macrosteles quadripunctulatus (Hemiptera: Cicadellidae).</title>
        <authorList>
            <person name="Bennett G.M."/>
            <person name="Abba S."/>
            <person name="Kube M."/>
            <person name="Marzachi C."/>
        </authorList>
    </citation>
    <scope>NUCLEOTIDE SEQUENCE [LARGE SCALE GENOMIC DNA]</scope>
    <source>
        <strain evidence="7 8">PUNC</strain>
    </source>
</reference>
<gene>
    <name evidence="7" type="ORF">ASU29_073</name>
</gene>
<dbReference type="InterPro" id="IPR003959">
    <property type="entry name" value="ATPase_AAA_core"/>
</dbReference>